<dbReference type="InterPro" id="IPR027417">
    <property type="entry name" value="P-loop_NTPase"/>
</dbReference>
<dbReference type="RefSeq" id="WP_212997008.1">
    <property type="nucleotide sequence ID" value="NZ_BAAATW010000003.1"/>
</dbReference>
<dbReference type="InterPro" id="IPR027094">
    <property type="entry name" value="Mitofusin_fam"/>
</dbReference>
<keyword evidence="4" id="KW-0342">GTP-binding</keyword>
<evidence type="ECO:0000256" key="1">
    <source>
        <dbReference type="ARBA" id="ARBA00004370"/>
    </source>
</evidence>
<dbReference type="Pfam" id="PF00350">
    <property type="entry name" value="Dynamin_N"/>
    <property type="match status" value="1"/>
</dbReference>
<dbReference type="SUPFAM" id="SSF52540">
    <property type="entry name" value="P-loop containing nucleoside triphosphate hydrolases"/>
    <property type="match status" value="1"/>
</dbReference>
<accession>A0A919SFD9</accession>
<keyword evidence="5" id="KW-0472">Membrane</keyword>
<protein>
    <submittedName>
        <fullName evidence="7">Isoniazid inducible gene protein IniC</fullName>
    </submittedName>
</protein>
<dbReference type="PANTHER" id="PTHR10465">
    <property type="entry name" value="TRANSMEMBRANE GTPASE FZO1"/>
    <property type="match status" value="1"/>
</dbReference>
<evidence type="ECO:0000256" key="2">
    <source>
        <dbReference type="ARBA" id="ARBA00022741"/>
    </source>
</evidence>
<reference evidence="7" key="1">
    <citation type="submission" date="2021-03" db="EMBL/GenBank/DDBJ databases">
        <title>Whole genome shotgun sequence of Actinoplanes consettensis NBRC 14913.</title>
        <authorList>
            <person name="Komaki H."/>
            <person name="Tamura T."/>
        </authorList>
    </citation>
    <scope>NUCLEOTIDE SEQUENCE</scope>
    <source>
        <strain evidence="7">NBRC 14913</strain>
    </source>
</reference>
<evidence type="ECO:0000256" key="5">
    <source>
        <dbReference type="ARBA" id="ARBA00023136"/>
    </source>
</evidence>
<dbReference type="AlphaFoldDB" id="A0A919SFD9"/>
<keyword evidence="3" id="KW-0378">Hydrolase</keyword>
<organism evidence="7 8">
    <name type="scientific">Winogradskya consettensis</name>
    <dbReference type="NCBI Taxonomy" id="113560"/>
    <lineage>
        <taxon>Bacteria</taxon>
        <taxon>Bacillati</taxon>
        <taxon>Actinomycetota</taxon>
        <taxon>Actinomycetes</taxon>
        <taxon>Micromonosporales</taxon>
        <taxon>Micromonosporaceae</taxon>
        <taxon>Winogradskya</taxon>
    </lineage>
</organism>
<comment type="caution">
    <text evidence="7">The sequence shown here is derived from an EMBL/GenBank/DDBJ whole genome shotgun (WGS) entry which is preliminary data.</text>
</comment>
<evidence type="ECO:0000259" key="6">
    <source>
        <dbReference type="Pfam" id="PF00350"/>
    </source>
</evidence>
<evidence type="ECO:0000313" key="7">
    <source>
        <dbReference type="EMBL" id="GIM70607.1"/>
    </source>
</evidence>
<dbReference type="GO" id="GO:0005525">
    <property type="term" value="F:GTP binding"/>
    <property type="evidence" value="ECO:0007669"/>
    <property type="project" value="UniProtKB-KW"/>
</dbReference>
<dbReference type="InterPro" id="IPR045063">
    <property type="entry name" value="Dynamin_N"/>
</dbReference>
<gene>
    <name evidence="7" type="ORF">Aco04nite_21190</name>
</gene>
<feature type="domain" description="Dynamin N-terminal" evidence="6">
    <location>
        <begin position="41"/>
        <end position="148"/>
    </location>
</feature>
<dbReference type="Gene3D" id="3.40.50.300">
    <property type="entry name" value="P-loop containing nucleotide triphosphate hydrolases"/>
    <property type="match status" value="1"/>
</dbReference>
<dbReference type="EMBL" id="BOQP01000008">
    <property type="protein sequence ID" value="GIM70607.1"/>
    <property type="molecule type" value="Genomic_DNA"/>
</dbReference>
<keyword evidence="2" id="KW-0547">Nucleotide-binding</keyword>
<keyword evidence="8" id="KW-1185">Reference proteome</keyword>
<evidence type="ECO:0000313" key="8">
    <source>
        <dbReference type="Proteomes" id="UP000680865"/>
    </source>
</evidence>
<sequence>MVGPLTTRVATLCDDVVAGVGPEAGEQVRYVRERLGEPLRVAIAGRLKAGKSTLVNALIGRRVAPTAAGECTRVVTRFRYGTADRVDAVLRDGTRRSLPLDDDGMIPQRLGVSAGRVAYLDVTLTSAKLRDLTVVDTPGLASSDTQVSARAAAQLGEAATAPFDGDIDEDSSQEVAAAEAVVYVFTQAVRADDVRALEAFRAASARLASSPINALGVFGKVDTLVGGAGDPWPVAGPLAEQQATLLARTVSEVIPVAGLLAETGESGRLTSADCAALQRLSTLPAGELQVLLASVDLFRTRPAPVSAEHRERLLGLLDLYGIGFSLAQLAADPQLGTGELVRRLVAASGFPRLQNTVEQTLRWRADAIKSGWALSRLERIAGHTPAGPDREVLQDATERLLREPAYHRLRLLEVAQRVATGRVTLPVVWEQELIRLATSDDPRWVLRRPQAGPDELAAAAVEAANRWRVYAVAGAGPAQSRVAQVAQRGFHLLAQSIRNGDGIRAGSEVTRW</sequence>
<proteinExistence type="predicted"/>
<comment type="subcellular location">
    <subcellularLocation>
        <location evidence="1">Membrane</location>
    </subcellularLocation>
</comment>
<dbReference type="Proteomes" id="UP000680865">
    <property type="component" value="Unassembled WGS sequence"/>
</dbReference>
<evidence type="ECO:0000256" key="4">
    <source>
        <dbReference type="ARBA" id="ARBA00023134"/>
    </source>
</evidence>
<dbReference type="GO" id="GO:0003924">
    <property type="term" value="F:GTPase activity"/>
    <property type="evidence" value="ECO:0007669"/>
    <property type="project" value="InterPro"/>
</dbReference>
<name>A0A919SFD9_9ACTN</name>
<dbReference type="GO" id="GO:0016020">
    <property type="term" value="C:membrane"/>
    <property type="evidence" value="ECO:0007669"/>
    <property type="project" value="UniProtKB-SubCell"/>
</dbReference>
<dbReference type="PANTHER" id="PTHR10465:SF0">
    <property type="entry name" value="SARCALUMENIN"/>
    <property type="match status" value="1"/>
</dbReference>
<evidence type="ECO:0000256" key="3">
    <source>
        <dbReference type="ARBA" id="ARBA00022801"/>
    </source>
</evidence>